<dbReference type="PANTHER" id="PTHR34883:SF15">
    <property type="entry name" value="EXTRACELLULAR SERINE-RICH PROTEIN"/>
    <property type="match status" value="1"/>
</dbReference>
<evidence type="ECO:0000256" key="2">
    <source>
        <dbReference type="SAM" id="SignalP"/>
    </source>
</evidence>
<name>A0A1D1YLE9_9ARAE</name>
<dbReference type="InterPro" id="IPR008972">
    <property type="entry name" value="Cupredoxin"/>
</dbReference>
<dbReference type="SUPFAM" id="SSF49503">
    <property type="entry name" value="Cupredoxins"/>
    <property type="match status" value="1"/>
</dbReference>
<dbReference type="PANTHER" id="PTHR34883">
    <property type="entry name" value="SERINE-RICH PROTEIN, PUTATIVE-RELATED-RELATED"/>
    <property type="match status" value="1"/>
</dbReference>
<dbReference type="EMBL" id="GDJX01012481">
    <property type="protein sequence ID" value="JAT55455.1"/>
    <property type="molecule type" value="Transcribed_RNA"/>
</dbReference>
<proteinExistence type="predicted"/>
<protein>
    <submittedName>
        <fullName evidence="4">Blue copper protein</fullName>
    </submittedName>
</protein>
<keyword evidence="2" id="KW-0732">Signal</keyword>
<feature type="chain" id="PRO_5008900294" evidence="2">
    <location>
        <begin position="21"/>
        <end position="188"/>
    </location>
</feature>
<dbReference type="InterPro" id="IPR052953">
    <property type="entry name" value="Ser-rich/MCO-related"/>
</dbReference>
<evidence type="ECO:0000259" key="3">
    <source>
        <dbReference type="Pfam" id="PF02298"/>
    </source>
</evidence>
<sequence>MKRAVAIFLIIASLVALAHAADVPVKVGGATAGINTFDPQMVMANPGDNVVFTWQSGMHSVLESDAAKSCVKSAKPNAFSSGGAFAAPKTWTYNVPANATGKTWFYCGVPGHCEGGMYGTLVIGGTAAPGGGANGTAPGGAMPSMPATPSEGGAGAAPSAKSAASRNYNSFAAGVALSSMCLAAAYIL</sequence>
<feature type="signal peptide" evidence="2">
    <location>
        <begin position="1"/>
        <end position="20"/>
    </location>
</feature>
<organism evidence="4">
    <name type="scientific">Anthurium amnicola</name>
    <dbReference type="NCBI Taxonomy" id="1678845"/>
    <lineage>
        <taxon>Eukaryota</taxon>
        <taxon>Viridiplantae</taxon>
        <taxon>Streptophyta</taxon>
        <taxon>Embryophyta</taxon>
        <taxon>Tracheophyta</taxon>
        <taxon>Spermatophyta</taxon>
        <taxon>Magnoliopsida</taxon>
        <taxon>Liliopsida</taxon>
        <taxon>Araceae</taxon>
        <taxon>Pothoideae</taxon>
        <taxon>Potheae</taxon>
        <taxon>Anthurium</taxon>
    </lineage>
</organism>
<dbReference type="Gene3D" id="2.60.40.420">
    <property type="entry name" value="Cupredoxins - blue copper proteins"/>
    <property type="match status" value="1"/>
</dbReference>
<gene>
    <name evidence="4" type="primary">BCP_10</name>
    <name evidence="4" type="ORF">g.24240</name>
</gene>
<evidence type="ECO:0000256" key="1">
    <source>
        <dbReference type="SAM" id="MobiDB-lite"/>
    </source>
</evidence>
<evidence type="ECO:0000313" key="4">
    <source>
        <dbReference type="EMBL" id="JAT55455.1"/>
    </source>
</evidence>
<dbReference type="AlphaFoldDB" id="A0A1D1YLE9"/>
<reference evidence="4" key="1">
    <citation type="submission" date="2015-07" db="EMBL/GenBank/DDBJ databases">
        <title>Transcriptome Assembly of Anthurium amnicola.</title>
        <authorList>
            <person name="Suzuki J."/>
        </authorList>
    </citation>
    <scope>NUCLEOTIDE SEQUENCE</scope>
</reference>
<feature type="domain" description="Phytocyanin" evidence="3">
    <location>
        <begin position="47"/>
        <end position="117"/>
    </location>
</feature>
<dbReference type="GO" id="GO:0009055">
    <property type="term" value="F:electron transfer activity"/>
    <property type="evidence" value="ECO:0007669"/>
    <property type="project" value="InterPro"/>
</dbReference>
<feature type="compositionally biased region" description="Low complexity" evidence="1">
    <location>
        <begin position="139"/>
        <end position="159"/>
    </location>
</feature>
<dbReference type="InterPro" id="IPR003245">
    <property type="entry name" value="Phytocyanin_dom"/>
</dbReference>
<feature type="region of interest" description="Disordered" evidence="1">
    <location>
        <begin position="135"/>
        <end position="159"/>
    </location>
</feature>
<accession>A0A1D1YLE9</accession>
<dbReference type="Pfam" id="PF02298">
    <property type="entry name" value="Cu_bind_like"/>
    <property type="match status" value="1"/>
</dbReference>